<gene>
    <name evidence="2" type="ORF">ABEB36_003520</name>
</gene>
<reference evidence="2 3" key="1">
    <citation type="submission" date="2024-05" db="EMBL/GenBank/DDBJ databases">
        <title>Genetic variation in Jamaican populations of the coffee berry borer (Hypothenemus hampei).</title>
        <authorList>
            <person name="Errbii M."/>
            <person name="Myrie A."/>
        </authorList>
    </citation>
    <scope>NUCLEOTIDE SEQUENCE [LARGE SCALE GENOMIC DNA]</scope>
    <source>
        <strain evidence="2">JA-Hopewell-2020-01-JO</strain>
        <tissue evidence="2">Whole body</tissue>
    </source>
</reference>
<dbReference type="AlphaFoldDB" id="A0ABD1F9G3"/>
<keyword evidence="1" id="KW-0812">Transmembrane</keyword>
<proteinExistence type="predicted"/>
<name>A0ABD1F9G3_HYPHA</name>
<protein>
    <submittedName>
        <fullName evidence="2">Uncharacterized protein</fullName>
    </submittedName>
</protein>
<evidence type="ECO:0000256" key="1">
    <source>
        <dbReference type="SAM" id="Phobius"/>
    </source>
</evidence>
<evidence type="ECO:0000313" key="2">
    <source>
        <dbReference type="EMBL" id="KAL1514232.1"/>
    </source>
</evidence>
<dbReference type="Proteomes" id="UP001566132">
    <property type="component" value="Unassembled WGS sequence"/>
</dbReference>
<dbReference type="EMBL" id="JBDJPC010000002">
    <property type="protein sequence ID" value="KAL1514232.1"/>
    <property type="molecule type" value="Genomic_DNA"/>
</dbReference>
<keyword evidence="3" id="KW-1185">Reference proteome</keyword>
<sequence>MVYVKQLFFLAYISSICCDRQYNKEPDLLWRKSRTCQHKPYVALEPFYRKSILESTSSLIFIVLLGILFGFLFLGFMKGLVGLCCSKKLAEYGLSTLIDLPKPLNSYRESELKDRPVYYDVIGWPVHPDTGERTVRILSTKTEFCLNLIFFLAYPLAFTLKLCSVCCCIRDYQGEDDECFREINVIRYRSNDKSSTGPQIDKYKNNDHRETKDTNYVVNCMKYSQMSLEKLH</sequence>
<keyword evidence="1" id="KW-1133">Transmembrane helix</keyword>
<comment type="caution">
    <text evidence="2">The sequence shown here is derived from an EMBL/GenBank/DDBJ whole genome shotgun (WGS) entry which is preliminary data.</text>
</comment>
<feature type="transmembrane region" description="Helical" evidence="1">
    <location>
        <begin position="59"/>
        <end position="77"/>
    </location>
</feature>
<keyword evidence="1" id="KW-0472">Membrane</keyword>
<organism evidence="2 3">
    <name type="scientific">Hypothenemus hampei</name>
    <name type="common">Coffee berry borer</name>
    <dbReference type="NCBI Taxonomy" id="57062"/>
    <lineage>
        <taxon>Eukaryota</taxon>
        <taxon>Metazoa</taxon>
        <taxon>Ecdysozoa</taxon>
        <taxon>Arthropoda</taxon>
        <taxon>Hexapoda</taxon>
        <taxon>Insecta</taxon>
        <taxon>Pterygota</taxon>
        <taxon>Neoptera</taxon>
        <taxon>Endopterygota</taxon>
        <taxon>Coleoptera</taxon>
        <taxon>Polyphaga</taxon>
        <taxon>Cucujiformia</taxon>
        <taxon>Curculionidae</taxon>
        <taxon>Scolytinae</taxon>
        <taxon>Hypothenemus</taxon>
    </lineage>
</organism>
<accession>A0ABD1F9G3</accession>
<evidence type="ECO:0000313" key="3">
    <source>
        <dbReference type="Proteomes" id="UP001566132"/>
    </source>
</evidence>